<keyword evidence="2" id="KW-0614">Plasmid</keyword>
<dbReference type="EMBL" id="CP000433">
    <property type="protein sequence ID" value="ABH00583.1"/>
    <property type="molecule type" value="Genomic_DNA"/>
</dbReference>
<dbReference type="Proteomes" id="UP000008710">
    <property type="component" value="Plasmid pRHL2"/>
</dbReference>
<accession>Q0RVV3</accession>
<evidence type="ECO:0000313" key="3">
    <source>
        <dbReference type="Proteomes" id="UP000008710"/>
    </source>
</evidence>
<protein>
    <submittedName>
        <fullName evidence="2">Uncharacterized protein</fullName>
    </submittedName>
</protein>
<name>Q0RVV3_RHOJR</name>
<evidence type="ECO:0000256" key="1">
    <source>
        <dbReference type="SAM" id="MobiDB-lite"/>
    </source>
</evidence>
<reference evidence="3" key="1">
    <citation type="journal article" date="2006" name="Proc. Natl. Acad. Sci. U.S.A.">
        <title>The complete genome of Rhodococcus sp. RHA1 provides insights into a catabolic powerhouse.</title>
        <authorList>
            <person name="McLeod M.P."/>
            <person name="Warren R.L."/>
            <person name="Hsiao W.W.L."/>
            <person name="Araki N."/>
            <person name="Myhre M."/>
            <person name="Fernandes C."/>
            <person name="Miyazawa D."/>
            <person name="Wong W."/>
            <person name="Lillquist A.L."/>
            <person name="Wang D."/>
            <person name="Dosanjh M."/>
            <person name="Hara H."/>
            <person name="Petrescu A."/>
            <person name="Morin R.D."/>
            <person name="Yang G."/>
            <person name="Stott J.M."/>
            <person name="Schein J.E."/>
            <person name="Shin H."/>
            <person name="Smailus D."/>
            <person name="Siddiqui A.S."/>
            <person name="Marra M.A."/>
            <person name="Jones S.J.M."/>
            <person name="Holt R."/>
            <person name="Brinkman F.S.L."/>
            <person name="Miyauchi K."/>
            <person name="Fukuda M."/>
            <person name="Davies J.E."/>
            <person name="Mohn W.W."/>
            <person name="Eltis L.D."/>
        </authorList>
    </citation>
    <scope>NUCLEOTIDE SEQUENCE [LARGE SCALE GENOMIC DNA]</scope>
    <source>
        <strain evidence="3">RHA1</strain>
    </source>
</reference>
<dbReference type="HOGENOM" id="CLU_2510492_0_0_11"/>
<gene>
    <name evidence="2" type="ordered locus">RHA1_ro10394</name>
</gene>
<evidence type="ECO:0000313" key="2">
    <source>
        <dbReference type="EMBL" id="ABH00583.1"/>
    </source>
</evidence>
<dbReference type="KEGG" id="rha:RHA1_ro10394"/>
<organism evidence="2 3">
    <name type="scientific">Rhodococcus jostii (strain RHA1)</name>
    <dbReference type="NCBI Taxonomy" id="101510"/>
    <lineage>
        <taxon>Bacteria</taxon>
        <taxon>Bacillati</taxon>
        <taxon>Actinomycetota</taxon>
        <taxon>Actinomycetes</taxon>
        <taxon>Mycobacteriales</taxon>
        <taxon>Nocardiaceae</taxon>
        <taxon>Rhodococcus</taxon>
    </lineage>
</organism>
<feature type="region of interest" description="Disordered" evidence="1">
    <location>
        <begin position="63"/>
        <end position="85"/>
    </location>
</feature>
<sequence length="85" mass="9771">MTRRSFVDLLDEITEVAQKFWDTDNAVWHYPCSGLPVKFAPTPNFYRPSDRMVLSTCQPPGCAPPCRRRTRRATTPASSRRRRGS</sequence>
<geneLocation type="plasmid" evidence="2 3">
    <name>pRHL2</name>
</geneLocation>
<proteinExistence type="predicted"/>
<dbReference type="AlphaFoldDB" id="Q0RVV3"/>